<sequence length="353" mass="38741">MVADDLGTSLPCLKNLRARITALPESLPVALPDGPLANLEIDEGEGARYTANQQQKRIARGKYGMDLICPFLEFYAQQEDIKGTDGVGMLTRRIKNLTILDSVSLTRPRVRPDGSVIANDFFAPKKAAKSRTSSKAVVPAKRAAGDSDEDNPNDKSYRPARHTPEPSEKSESEPEEEEPPSDPKGKGKEKELTMAKKSTWFTEATGETSKANVRIPTGRRRIKELTQQFSPFLAILLFCGPSSKPTPQTTTSTIHMSPLKDKALNEAPVIHSGSDTADATPEPLRRSSRRGVLASSAQSTDKTDFPGIIGLTFQEKQALSEAVERLYGRKLQQVFAMIQAVGVRIDMARHLWN</sequence>
<keyword evidence="3" id="KW-1185">Reference proteome</keyword>
<organism evidence="2 3">
    <name type="scientific">Favolaschia claudopus</name>
    <dbReference type="NCBI Taxonomy" id="2862362"/>
    <lineage>
        <taxon>Eukaryota</taxon>
        <taxon>Fungi</taxon>
        <taxon>Dikarya</taxon>
        <taxon>Basidiomycota</taxon>
        <taxon>Agaricomycotina</taxon>
        <taxon>Agaricomycetes</taxon>
        <taxon>Agaricomycetidae</taxon>
        <taxon>Agaricales</taxon>
        <taxon>Marasmiineae</taxon>
        <taxon>Mycenaceae</taxon>
        <taxon>Favolaschia</taxon>
    </lineage>
</organism>
<dbReference type="AlphaFoldDB" id="A0AAV9Z7Z6"/>
<comment type="caution">
    <text evidence="2">The sequence shown here is derived from an EMBL/GenBank/DDBJ whole genome shotgun (WGS) entry which is preliminary data.</text>
</comment>
<dbReference type="EMBL" id="JAWWNJ010000186">
    <property type="protein sequence ID" value="KAK6974226.1"/>
    <property type="molecule type" value="Genomic_DNA"/>
</dbReference>
<feature type="region of interest" description="Disordered" evidence="1">
    <location>
        <begin position="128"/>
        <end position="192"/>
    </location>
</feature>
<gene>
    <name evidence="2" type="ORF">R3P38DRAFT_2812143</name>
</gene>
<proteinExistence type="predicted"/>
<protein>
    <submittedName>
        <fullName evidence="2">Uncharacterized protein</fullName>
    </submittedName>
</protein>
<accession>A0AAV9Z7Z6</accession>
<feature type="region of interest" description="Disordered" evidence="1">
    <location>
        <begin position="271"/>
        <end position="299"/>
    </location>
</feature>
<feature type="compositionally biased region" description="Basic and acidic residues" evidence="1">
    <location>
        <begin position="181"/>
        <end position="192"/>
    </location>
</feature>
<reference evidence="2 3" key="1">
    <citation type="journal article" date="2024" name="J Genomics">
        <title>Draft genome sequencing and assembly of Favolaschia claudopus CIRM-BRFM 2984 isolated from oak limbs.</title>
        <authorList>
            <person name="Navarro D."/>
            <person name="Drula E."/>
            <person name="Chaduli D."/>
            <person name="Cazenave R."/>
            <person name="Ahrendt S."/>
            <person name="Wang J."/>
            <person name="Lipzen A."/>
            <person name="Daum C."/>
            <person name="Barry K."/>
            <person name="Grigoriev I.V."/>
            <person name="Favel A."/>
            <person name="Rosso M.N."/>
            <person name="Martin F."/>
        </authorList>
    </citation>
    <scope>NUCLEOTIDE SEQUENCE [LARGE SCALE GENOMIC DNA]</scope>
    <source>
        <strain evidence="2 3">CIRM-BRFM 2984</strain>
    </source>
</reference>
<dbReference type="Proteomes" id="UP001362999">
    <property type="component" value="Unassembled WGS sequence"/>
</dbReference>
<feature type="compositionally biased region" description="Basic and acidic residues" evidence="1">
    <location>
        <begin position="152"/>
        <end position="172"/>
    </location>
</feature>
<name>A0AAV9Z7Z6_9AGAR</name>
<evidence type="ECO:0000313" key="3">
    <source>
        <dbReference type="Proteomes" id="UP001362999"/>
    </source>
</evidence>
<evidence type="ECO:0000256" key="1">
    <source>
        <dbReference type="SAM" id="MobiDB-lite"/>
    </source>
</evidence>
<evidence type="ECO:0000313" key="2">
    <source>
        <dbReference type="EMBL" id="KAK6974226.1"/>
    </source>
</evidence>